<reference evidence="2" key="1">
    <citation type="journal article" date="2023" name="Mol. Phylogenet. Evol.">
        <title>Genome-scale phylogeny and comparative genomics of the fungal order Sordariales.</title>
        <authorList>
            <person name="Hensen N."/>
            <person name="Bonometti L."/>
            <person name="Westerberg I."/>
            <person name="Brannstrom I.O."/>
            <person name="Guillou S."/>
            <person name="Cros-Aarteil S."/>
            <person name="Calhoun S."/>
            <person name="Haridas S."/>
            <person name="Kuo A."/>
            <person name="Mondo S."/>
            <person name="Pangilinan J."/>
            <person name="Riley R."/>
            <person name="LaButti K."/>
            <person name="Andreopoulos B."/>
            <person name="Lipzen A."/>
            <person name="Chen C."/>
            <person name="Yan M."/>
            <person name="Daum C."/>
            <person name="Ng V."/>
            <person name="Clum A."/>
            <person name="Steindorff A."/>
            <person name="Ohm R.A."/>
            <person name="Martin F."/>
            <person name="Silar P."/>
            <person name="Natvig D.O."/>
            <person name="Lalanne C."/>
            <person name="Gautier V."/>
            <person name="Ament-Velasquez S.L."/>
            <person name="Kruys A."/>
            <person name="Hutchinson M.I."/>
            <person name="Powell A.J."/>
            <person name="Barry K."/>
            <person name="Miller A.N."/>
            <person name="Grigoriev I.V."/>
            <person name="Debuchy R."/>
            <person name="Gladieux P."/>
            <person name="Hiltunen Thoren M."/>
            <person name="Johannesson H."/>
        </authorList>
    </citation>
    <scope>NUCLEOTIDE SEQUENCE</scope>
    <source>
        <strain evidence="2">PSN293</strain>
    </source>
</reference>
<protein>
    <recommendedName>
        <fullName evidence="4">NAD dependent epimerase/dehydratase</fullName>
    </recommendedName>
</protein>
<keyword evidence="1" id="KW-0472">Membrane</keyword>
<dbReference type="InterPro" id="IPR040632">
    <property type="entry name" value="Sulfotransfer_4"/>
</dbReference>
<dbReference type="EMBL" id="MU858226">
    <property type="protein sequence ID" value="KAK4208841.1"/>
    <property type="molecule type" value="Genomic_DNA"/>
</dbReference>
<comment type="caution">
    <text evidence="2">The sequence shown here is derived from an EMBL/GenBank/DDBJ whole genome shotgun (WGS) entry which is preliminary data.</text>
</comment>
<dbReference type="Proteomes" id="UP001301769">
    <property type="component" value="Unassembled WGS sequence"/>
</dbReference>
<evidence type="ECO:0000256" key="1">
    <source>
        <dbReference type="SAM" id="Phobius"/>
    </source>
</evidence>
<sequence length="293" mass="33683">MLGLNDWFYHLLENYVYHLPDPPPRKRTKPMEVLCVGLPRSGTESLQHALLKLGYDHTFHGWDIIYEEPNYCQQWVRLCRKKFFGPLDGKTSISAAEFDALMGHSVAVTDAAASVFAPELIAAYPKAKVVLNYRKDMDSWHRSATTTLVRANKHWALWTLSRLDKECFWAWHLYVDFMWPGLFRALDGNIETGISRNGRWVSRVFEEHSNMIRGLVPKENLLEWCVEDGWEPLCKFLGKPVPDEPFPHVNAAAGWQDQEMKLGMRYIKGAAINLGVFVTVFAGIGIAVYKYYL</sequence>
<organism evidence="2 3">
    <name type="scientific">Rhypophila decipiens</name>
    <dbReference type="NCBI Taxonomy" id="261697"/>
    <lineage>
        <taxon>Eukaryota</taxon>
        <taxon>Fungi</taxon>
        <taxon>Dikarya</taxon>
        <taxon>Ascomycota</taxon>
        <taxon>Pezizomycotina</taxon>
        <taxon>Sordariomycetes</taxon>
        <taxon>Sordariomycetidae</taxon>
        <taxon>Sordariales</taxon>
        <taxon>Naviculisporaceae</taxon>
        <taxon>Rhypophila</taxon>
    </lineage>
</organism>
<gene>
    <name evidence="2" type="ORF">QBC37DRAFT_64617</name>
</gene>
<dbReference type="AlphaFoldDB" id="A0AAN6XYC2"/>
<proteinExistence type="predicted"/>
<dbReference type="PANTHER" id="PTHR36978:SF8">
    <property type="entry name" value="NAD DEPENDENT EPIMERASE_DEHYDRATASE"/>
    <property type="match status" value="1"/>
</dbReference>
<dbReference type="Pfam" id="PF17784">
    <property type="entry name" value="Sulfotransfer_4"/>
    <property type="match status" value="1"/>
</dbReference>
<dbReference type="PANTHER" id="PTHR36978">
    <property type="entry name" value="P-LOOP CONTAINING NUCLEOTIDE TRIPHOSPHATE HYDROLASE"/>
    <property type="match status" value="1"/>
</dbReference>
<feature type="transmembrane region" description="Helical" evidence="1">
    <location>
        <begin position="270"/>
        <end position="292"/>
    </location>
</feature>
<keyword evidence="1" id="KW-0812">Transmembrane</keyword>
<reference evidence="2" key="2">
    <citation type="submission" date="2023-05" db="EMBL/GenBank/DDBJ databases">
        <authorList>
            <consortium name="Lawrence Berkeley National Laboratory"/>
            <person name="Steindorff A."/>
            <person name="Hensen N."/>
            <person name="Bonometti L."/>
            <person name="Westerberg I."/>
            <person name="Brannstrom I.O."/>
            <person name="Guillou S."/>
            <person name="Cros-Aarteil S."/>
            <person name="Calhoun S."/>
            <person name="Haridas S."/>
            <person name="Kuo A."/>
            <person name="Mondo S."/>
            <person name="Pangilinan J."/>
            <person name="Riley R."/>
            <person name="Labutti K."/>
            <person name="Andreopoulos B."/>
            <person name="Lipzen A."/>
            <person name="Chen C."/>
            <person name="Yanf M."/>
            <person name="Daum C."/>
            <person name="Ng V."/>
            <person name="Clum A."/>
            <person name="Ohm R."/>
            <person name="Martin F."/>
            <person name="Silar P."/>
            <person name="Natvig D."/>
            <person name="Lalanne C."/>
            <person name="Gautier V."/>
            <person name="Ament-Velasquez S.L."/>
            <person name="Kruys A."/>
            <person name="Hutchinson M.I."/>
            <person name="Powell A.J."/>
            <person name="Barry K."/>
            <person name="Miller A.N."/>
            <person name="Grigoriev I.V."/>
            <person name="Debuchy R."/>
            <person name="Gladieux P."/>
            <person name="Thoren M.H."/>
            <person name="Johannesson H."/>
        </authorList>
    </citation>
    <scope>NUCLEOTIDE SEQUENCE</scope>
    <source>
        <strain evidence="2">PSN293</strain>
    </source>
</reference>
<keyword evidence="3" id="KW-1185">Reference proteome</keyword>
<dbReference type="SUPFAM" id="SSF52540">
    <property type="entry name" value="P-loop containing nucleoside triphosphate hydrolases"/>
    <property type="match status" value="1"/>
</dbReference>
<dbReference type="InterPro" id="IPR027417">
    <property type="entry name" value="P-loop_NTPase"/>
</dbReference>
<evidence type="ECO:0000313" key="2">
    <source>
        <dbReference type="EMBL" id="KAK4208841.1"/>
    </source>
</evidence>
<accession>A0AAN6XYC2</accession>
<evidence type="ECO:0000313" key="3">
    <source>
        <dbReference type="Proteomes" id="UP001301769"/>
    </source>
</evidence>
<dbReference type="Gene3D" id="3.40.50.300">
    <property type="entry name" value="P-loop containing nucleotide triphosphate hydrolases"/>
    <property type="match status" value="1"/>
</dbReference>
<keyword evidence="1" id="KW-1133">Transmembrane helix</keyword>
<evidence type="ECO:0008006" key="4">
    <source>
        <dbReference type="Google" id="ProtNLM"/>
    </source>
</evidence>
<name>A0AAN6XYC2_9PEZI</name>